<feature type="transmembrane region" description="Helical" evidence="1">
    <location>
        <begin position="195"/>
        <end position="217"/>
    </location>
</feature>
<protein>
    <submittedName>
        <fullName evidence="2">CbtA family protein</fullName>
    </submittedName>
</protein>
<feature type="transmembrane region" description="Helical" evidence="1">
    <location>
        <begin position="142"/>
        <end position="160"/>
    </location>
</feature>
<evidence type="ECO:0000313" key="2">
    <source>
        <dbReference type="EMBL" id="MDI1232059.1"/>
    </source>
</evidence>
<keyword evidence="3" id="KW-1185">Reference proteome</keyword>
<dbReference type="EMBL" id="JAQSDF010000056">
    <property type="protein sequence ID" value="MDI1232059.1"/>
    <property type="molecule type" value="Genomic_DNA"/>
</dbReference>
<dbReference type="NCBIfam" id="TIGR02458">
    <property type="entry name" value="CbtA"/>
    <property type="match status" value="1"/>
</dbReference>
<accession>A0AA43TJ00</accession>
<dbReference type="InterPro" id="IPR012666">
    <property type="entry name" value="CbtA_put"/>
</dbReference>
<comment type="caution">
    <text evidence="2">The sequence shown here is derived from an EMBL/GenBank/DDBJ whole genome shotgun (WGS) entry which is preliminary data.</text>
</comment>
<proteinExistence type="predicted"/>
<name>A0AA43TJ00_9GAMM</name>
<keyword evidence="1" id="KW-0472">Membrane</keyword>
<feature type="transmembrane region" description="Helical" evidence="1">
    <location>
        <begin position="105"/>
        <end position="122"/>
    </location>
</feature>
<feature type="transmembrane region" description="Helical" evidence="1">
    <location>
        <begin position="167"/>
        <end position="183"/>
    </location>
</feature>
<dbReference type="Pfam" id="PF09490">
    <property type="entry name" value="CbtA"/>
    <property type="match status" value="1"/>
</dbReference>
<sequence length="226" mass="24499">MFNLTTFRELLTAALWTGLLAGLLLTAVQQIQVIPTLLQAEVYEEQAAVVANADNSHEQHEWQPENGWERTFFTAVANIALGVGFALLIGAVMCLRGRPGSWRMGLLWGLAGYTTFFVAPSLGLPPEVPGTTAAELTDRQSWWLITVLDTGFGLSLLAFAKTKTYRFFGAVLLAAPHLISAPQPEVHSSAAPAELAQSFITATVFANAVFWLALGGLMGQFYQKKS</sequence>
<organism evidence="2 3">
    <name type="scientific">Candidatus Methylobacter titanis</name>
    <dbReference type="NCBI Taxonomy" id="3053457"/>
    <lineage>
        <taxon>Bacteria</taxon>
        <taxon>Pseudomonadati</taxon>
        <taxon>Pseudomonadota</taxon>
        <taxon>Gammaproteobacteria</taxon>
        <taxon>Methylococcales</taxon>
        <taxon>Methylococcaceae</taxon>
        <taxon>Methylobacter</taxon>
    </lineage>
</organism>
<evidence type="ECO:0000256" key="1">
    <source>
        <dbReference type="SAM" id="Phobius"/>
    </source>
</evidence>
<dbReference type="Proteomes" id="UP001160519">
    <property type="component" value="Unassembled WGS sequence"/>
</dbReference>
<reference evidence="2" key="1">
    <citation type="submission" date="2023-01" db="EMBL/GenBank/DDBJ databases">
        <title>Biogeochemical cycle of methane in antarctic sediments.</title>
        <authorList>
            <person name="Roldan D.M."/>
            <person name="Menes R.J."/>
        </authorList>
    </citation>
    <scope>NUCLEOTIDE SEQUENCE [LARGE SCALE GENOMIC DNA]</scope>
    <source>
        <strain evidence="2">K-2018 MAG008</strain>
    </source>
</reference>
<feature type="transmembrane region" description="Helical" evidence="1">
    <location>
        <begin position="72"/>
        <end position="93"/>
    </location>
</feature>
<keyword evidence="1" id="KW-0812">Transmembrane</keyword>
<keyword evidence="1" id="KW-1133">Transmembrane helix</keyword>
<evidence type="ECO:0000313" key="3">
    <source>
        <dbReference type="Proteomes" id="UP001160519"/>
    </source>
</evidence>
<gene>
    <name evidence="2" type="ORF">PSU93_13000</name>
</gene>
<dbReference type="AlphaFoldDB" id="A0AA43TJ00"/>